<evidence type="ECO:0000256" key="12">
    <source>
        <dbReference type="ARBA" id="ARBA00023285"/>
    </source>
</evidence>
<keyword evidence="11 13" id="KW-0472">Membrane</keyword>
<dbReference type="InterPro" id="IPR051224">
    <property type="entry name" value="NiCoT_RcnA"/>
</dbReference>
<keyword evidence="15" id="KW-1185">Reference proteome</keyword>
<comment type="caution">
    <text evidence="14">The sequence shown here is derived from an EMBL/GenBank/DDBJ whole genome shotgun (WGS) entry which is preliminary data.</text>
</comment>
<sequence>MQIKFPSKYLAILLLLGLGGYFLFPYLFFQIANWQRDFNQLMSGYLHQINLHQTSAGIGLIIVSFLYGVFHALGPGHGKFIIATYLTTHQTQLKTSIKLTLLSSLTQGLVAILATLVVVVILNLSSRYFKLSQLWLERGAFGLMLLLGLYWCLRYGKQWYLQSRQQKAQFKPKMTAFNVLNIAISPIKVGQSAVKISNISYSESCGCGHQHAPNQAQLSQANDWKSQALLVLSIGIRPCSGAIFILFFAYMIDLYWWGVLATLAMAIGTGLTLSLFALLVRYARETAIKVGKWYQFLGYTRQNADVLIKAIGGAILIFFATGLLYGTTLPLQGGAVLFGS</sequence>
<feature type="transmembrane region" description="Helical" evidence="13">
    <location>
        <begin position="304"/>
        <end position="325"/>
    </location>
</feature>
<dbReference type="GO" id="GO:0032025">
    <property type="term" value="P:response to cobalt ion"/>
    <property type="evidence" value="ECO:0007669"/>
    <property type="project" value="TreeGrafter"/>
</dbReference>
<dbReference type="OrthoDB" id="9812956at2"/>
<evidence type="ECO:0000256" key="7">
    <source>
        <dbReference type="ARBA" id="ARBA00022692"/>
    </source>
</evidence>
<evidence type="ECO:0000256" key="5">
    <source>
        <dbReference type="ARBA" id="ARBA00022475"/>
    </source>
</evidence>
<dbReference type="PANTHER" id="PTHR40659:SF1">
    <property type="entry name" value="NICKEL_COBALT EFFLUX SYSTEM RCNA"/>
    <property type="match status" value="1"/>
</dbReference>
<dbReference type="GO" id="GO:0015099">
    <property type="term" value="F:nickel cation transmembrane transporter activity"/>
    <property type="evidence" value="ECO:0007669"/>
    <property type="project" value="UniProtKB-UniRule"/>
</dbReference>
<keyword evidence="3" id="KW-0171">Cobalt transport</keyword>
<evidence type="ECO:0000256" key="11">
    <source>
        <dbReference type="ARBA" id="ARBA00023136"/>
    </source>
</evidence>
<name>C9PRE4_9PAST</name>
<reference evidence="14 15" key="1">
    <citation type="submission" date="2009-10" db="EMBL/GenBank/DDBJ databases">
        <authorList>
            <person name="Muzny D."/>
            <person name="Qin X."/>
            <person name="Deng J."/>
            <person name="Jiang H."/>
            <person name="Liu Y."/>
            <person name="Qu J."/>
            <person name="Song X.-Z."/>
            <person name="Zhang L."/>
            <person name="Thornton R."/>
            <person name="Coyle M."/>
            <person name="Francisco L."/>
            <person name="Jackson L."/>
            <person name="Javaid M."/>
            <person name="Korchina V."/>
            <person name="Kovar C."/>
            <person name="Mata R."/>
            <person name="Mathew T."/>
            <person name="Ngo R."/>
            <person name="Nguyen L."/>
            <person name="Nguyen N."/>
            <person name="Okwuonu G."/>
            <person name="Ongeri F."/>
            <person name="Pham C."/>
            <person name="Simmons D."/>
            <person name="Wilczek-Boney K."/>
            <person name="Hale W."/>
            <person name="Jakkamsetti A."/>
            <person name="Pham P."/>
            <person name="Ruth R."/>
            <person name="San Lucas F."/>
            <person name="Warren J."/>
            <person name="Zhang J."/>
            <person name="Zhao Z."/>
            <person name="Zhou C."/>
            <person name="Zhu D."/>
            <person name="Lee S."/>
            <person name="Bess C."/>
            <person name="Blankenburg K."/>
            <person name="Forbes L."/>
            <person name="Fu Q."/>
            <person name="Gubbala S."/>
            <person name="Hirani K."/>
            <person name="Jayaseelan J.C."/>
            <person name="Lara F."/>
            <person name="Munidasa M."/>
            <person name="Palculict T."/>
            <person name="Patil S."/>
            <person name="Pu L.-L."/>
            <person name="Saada N."/>
            <person name="Tang L."/>
            <person name="Weissenberger G."/>
            <person name="Zhu Y."/>
            <person name="Hemphill L."/>
            <person name="Shang Y."/>
            <person name="Youmans B."/>
            <person name="Ayvaz T."/>
            <person name="Ross M."/>
            <person name="Santibanez J."/>
            <person name="Aqrawi P."/>
            <person name="Gross S."/>
            <person name="Joshi V."/>
            <person name="Fowler G."/>
            <person name="Nazareth L."/>
            <person name="Reid J."/>
            <person name="Worley K."/>
            <person name="Petrosino J."/>
            <person name="Highlander S."/>
            <person name="Gibbs R."/>
        </authorList>
    </citation>
    <scope>NUCLEOTIDE SEQUENCE [LARGE SCALE GENOMIC DNA]</scope>
    <source>
        <strain evidence="14 15">ATCC 43325</strain>
    </source>
</reference>
<keyword evidence="12" id="KW-0170">Cobalt</keyword>
<feature type="transmembrane region" description="Helical" evidence="13">
    <location>
        <begin position="256"/>
        <end position="283"/>
    </location>
</feature>
<comment type="similarity">
    <text evidence="13">Belongs to the NiCoT transporter (TC 2.A.52) family.</text>
</comment>
<protein>
    <recommendedName>
        <fullName evidence="13">Nickel/cobalt efflux system</fullName>
    </recommendedName>
</protein>
<evidence type="ECO:0000313" key="15">
    <source>
        <dbReference type="Proteomes" id="UP000005519"/>
    </source>
</evidence>
<dbReference type="EMBL" id="ACZR01000014">
    <property type="protein sequence ID" value="EEX50045.1"/>
    <property type="molecule type" value="Genomic_DNA"/>
</dbReference>
<evidence type="ECO:0000256" key="8">
    <source>
        <dbReference type="ARBA" id="ARBA00022989"/>
    </source>
</evidence>
<dbReference type="InterPro" id="IPR011541">
    <property type="entry name" value="Ni/Co_transpt_high_affinity"/>
</dbReference>
<evidence type="ECO:0000313" key="14">
    <source>
        <dbReference type="EMBL" id="EEX50045.1"/>
    </source>
</evidence>
<keyword evidence="5" id="KW-1003">Cell membrane</keyword>
<dbReference type="RefSeq" id="WP_005762413.1">
    <property type="nucleotide sequence ID" value="NZ_GG704810.1"/>
</dbReference>
<dbReference type="HOGENOM" id="CLU_058605_0_0_6"/>
<evidence type="ECO:0000256" key="2">
    <source>
        <dbReference type="ARBA" id="ARBA00004651"/>
    </source>
</evidence>
<proteinExistence type="inferred from homology"/>
<feature type="transmembrane region" description="Helical" evidence="13">
    <location>
        <begin position="9"/>
        <end position="29"/>
    </location>
</feature>
<dbReference type="GO" id="GO:0005886">
    <property type="term" value="C:plasma membrane"/>
    <property type="evidence" value="ECO:0007669"/>
    <property type="project" value="UniProtKB-SubCell"/>
</dbReference>
<evidence type="ECO:0000256" key="13">
    <source>
        <dbReference type="RuleBase" id="RU362101"/>
    </source>
</evidence>
<evidence type="ECO:0000256" key="9">
    <source>
        <dbReference type="ARBA" id="ARBA00023065"/>
    </source>
</evidence>
<dbReference type="Proteomes" id="UP000005519">
    <property type="component" value="Unassembled WGS sequence"/>
</dbReference>
<comment type="function">
    <text evidence="1">Efflux system for nickel and cobalt.</text>
</comment>
<evidence type="ECO:0000256" key="6">
    <source>
        <dbReference type="ARBA" id="ARBA00022596"/>
    </source>
</evidence>
<feature type="transmembrane region" description="Helical" evidence="13">
    <location>
        <begin position="49"/>
        <end position="70"/>
    </location>
</feature>
<feature type="transmembrane region" description="Helical" evidence="13">
    <location>
        <begin position="228"/>
        <end position="250"/>
    </location>
</feature>
<keyword evidence="9" id="KW-0406">Ion transport</keyword>
<keyword evidence="4 13" id="KW-0813">Transport</keyword>
<keyword evidence="8 13" id="KW-1133">Transmembrane helix</keyword>
<dbReference type="AlphaFoldDB" id="C9PRE4"/>
<organism evidence="14 15">
    <name type="scientific">Pasteurella dagmatis ATCC 43325</name>
    <dbReference type="NCBI Taxonomy" id="667128"/>
    <lineage>
        <taxon>Bacteria</taxon>
        <taxon>Pseudomonadati</taxon>
        <taxon>Pseudomonadota</taxon>
        <taxon>Gammaproteobacteria</taxon>
        <taxon>Pasteurellales</taxon>
        <taxon>Pasteurellaceae</taxon>
        <taxon>Pasteurella</taxon>
    </lineage>
</organism>
<dbReference type="STRING" id="667128.HMPREF0621_1568"/>
<dbReference type="PANTHER" id="PTHR40659">
    <property type="entry name" value="NICKEL/COBALT EFFLUX SYSTEM RCNA"/>
    <property type="match status" value="1"/>
</dbReference>
<evidence type="ECO:0000256" key="10">
    <source>
        <dbReference type="ARBA" id="ARBA00023112"/>
    </source>
</evidence>
<feature type="transmembrane region" description="Helical" evidence="13">
    <location>
        <begin position="134"/>
        <end position="153"/>
    </location>
</feature>
<evidence type="ECO:0000256" key="1">
    <source>
        <dbReference type="ARBA" id="ARBA00002510"/>
    </source>
</evidence>
<dbReference type="Pfam" id="PF03824">
    <property type="entry name" value="NicO"/>
    <property type="match status" value="1"/>
</dbReference>
<dbReference type="GO" id="GO:0006824">
    <property type="term" value="P:cobalt ion transport"/>
    <property type="evidence" value="ECO:0007669"/>
    <property type="project" value="UniProtKB-KW"/>
</dbReference>
<accession>C9PRE4</accession>
<evidence type="ECO:0000256" key="4">
    <source>
        <dbReference type="ARBA" id="ARBA00022448"/>
    </source>
</evidence>
<gene>
    <name evidence="14" type="ORF">HMPREF0621_1568</name>
</gene>
<keyword evidence="7 13" id="KW-0812">Transmembrane</keyword>
<keyword evidence="6" id="KW-0533">Nickel</keyword>
<feature type="transmembrane region" description="Helical" evidence="13">
    <location>
        <begin position="99"/>
        <end position="122"/>
    </location>
</feature>
<dbReference type="GO" id="GO:0046583">
    <property type="term" value="F:monoatomic cation efflux transmembrane transporter activity"/>
    <property type="evidence" value="ECO:0007669"/>
    <property type="project" value="TreeGrafter"/>
</dbReference>
<comment type="subcellular location">
    <subcellularLocation>
        <location evidence="2 13">Cell membrane</location>
        <topology evidence="2 13">Multi-pass membrane protein</topology>
    </subcellularLocation>
</comment>
<evidence type="ECO:0000256" key="3">
    <source>
        <dbReference type="ARBA" id="ARBA00022426"/>
    </source>
</evidence>
<keyword evidence="10" id="KW-0921">Nickel transport</keyword>
<dbReference type="GO" id="GO:0010045">
    <property type="term" value="P:response to nickel cation"/>
    <property type="evidence" value="ECO:0007669"/>
    <property type="project" value="TreeGrafter"/>
</dbReference>